<dbReference type="InterPro" id="IPR011009">
    <property type="entry name" value="Kinase-like_dom_sf"/>
</dbReference>
<dbReference type="OrthoDB" id="4062651at2759"/>
<sequence>MVEVLRRWLLHAFSNCHGPSEANYADGPYLYTAIVYHEIVSYEQEDGTREHIDSAPLALRVVLENWSDPPDCDVRPLVEKGKDSGLPAGAIGGPPLPFDAALVRPKYVSAYRLYGKQTDADAIKPDDAVFIKKLFAVDWANPDECEKYRTWVEAEVRILEKLAHTPHPNIVAFRGCVVEDGLIAGIALEACVNDLRGRLQDTTTPLDVDECLAQVTAALTHLHGLGYCHNDVKPENIMFRADDTAVLIDFDSCLPAEARLDAGKGTTPLWADPASKTSSVTNDWHALARLEQFVRDPTADEWGDDKVIYGRSGGRSGGSGGSGGGGSGGNSSGNNGSGSGSGGGKDTPASARG</sequence>
<dbReference type="PANTHER" id="PTHR48011:SF84">
    <property type="entry name" value="KINASE, PUTATIVE-RELATED"/>
    <property type="match status" value="1"/>
</dbReference>
<dbReference type="InterPro" id="IPR000719">
    <property type="entry name" value="Prot_kinase_dom"/>
</dbReference>
<evidence type="ECO:0000313" key="4">
    <source>
        <dbReference type="Proteomes" id="UP000218209"/>
    </source>
</evidence>
<evidence type="ECO:0000256" key="1">
    <source>
        <dbReference type="SAM" id="MobiDB-lite"/>
    </source>
</evidence>
<feature type="region of interest" description="Disordered" evidence="1">
    <location>
        <begin position="302"/>
        <end position="353"/>
    </location>
</feature>
<dbReference type="GO" id="GO:0004672">
    <property type="term" value="F:protein kinase activity"/>
    <property type="evidence" value="ECO:0007669"/>
    <property type="project" value="InterPro"/>
</dbReference>
<dbReference type="GO" id="GO:0007165">
    <property type="term" value="P:signal transduction"/>
    <property type="evidence" value="ECO:0007669"/>
    <property type="project" value="TreeGrafter"/>
</dbReference>
<evidence type="ECO:0000313" key="3">
    <source>
        <dbReference type="EMBL" id="OSX79264.1"/>
    </source>
</evidence>
<dbReference type="SUPFAM" id="SSF56112">
    <property type="entry name" value="Protein kinase-like (PK-like)"/>
    <property type="match status" value="1"/>
</dbReference>
<accession>A0A1X6PEI9</accession>
<keyword evidence="4" id="KW-1185">Reference proteome</keyword>
<gene>
    <name evidence="3" type="ORF">BU14_0082s0029</name>
</gene>
<dbReference type="Proteomes" id="UP000218209">
    <property type="component" value="Unassembled WGS sequence"/>
</dbReference>
<dbReference type="SMART" id="SM00220">
    <property type="entry name" value="S_TKc"/>
    <property type="match status" value="1"/>
</dbReference>
<evidence type="ECO:0000259" key="2">
    <source>
        <dbReference type="PROSITE" id="PS50011"/>
    </source>
</evidence>
<dbReference type="EMBL" id="KV918794">
    <property type="protein sequence ID" value="OSX79264.1"/>
    <property type="molecule type" value="Genomic_DNA"/>
</dbReference>
<proteinExistence type="predicted"/>
<dbReference type="PANTHER" id="PTHR48011">
    <property type="entry name" value="CCR4-NOT TRANSCRIPTIONAL COMPLEX SUBUNIT CAF120-RELATED"/>
    <property type="match status" value="1"/>
</dbReference>
<dbReference type="GO" id="GO:0005524">
    <property type="term" value="F:ATP binding"/>
    <property type="evidence" value="ECO:0007669"/>
    <property type="project" value="InterPro"/>
</dbReference>
<dbReference type="AlphaFoldDB" id="A0A1X6PEI9"/>
<dbReference type="InterPro" id="IPR052751">
    <property type="entry name" value="Plant_MAPKKK"/>
</dbReference>
<name>A0A1X6PEI9_PORUM</name>
<feature type="compositionally biased region" description="Gly residues" evidence="1">
    <location>
        <begin position="311"/>
        <end position="345"/>
    </location>
</feature>
<organism evidence="3 4">
    <name type="scientific">Porphyra umbilicalis</name>
    <name type="common">Purple laver</name>
    <name type="synonym">Red alga</name>
    <dbReference type="NCBI Taxonomy" id="2786"/>
    <lineage>
        <taxon>Eukaryota</taxon>
        <taxon>Rhodophyta</taxon>
        <taxon>Bangiophyceae</taxon>
        <taxon>Bangiales</taxon>
        <taxon>Bangiaceae</taxon>
        <taxon>Porphyra</taxon>
    </lineage>
</organism>
<dbReference type="PROSITE" id="PS50011">
    <property type="entry name" value="PROTEIN_KINASE_DOM"/>
    <property type="match status" value="1"/>
</dbReference>
<reference evidence="3 4" key="1">
    <citation type="submission" date="2017-03" db="EMBL/GenBank/DDBJ databases">
        <title>WGS assembly of Porphyra umbilicalis.</title>
        <authorList>
            <person name="Brawley S.H."/>
            <person name="Blouin N.A."/>
            <person name="Ficko-Blean E."/>
            <person name="Wheeler G.L."/>
            <person name="Lohr M."/>
            <person name="Goodson H.V."/>
            <person name="Jenkins J.W."/>
            <person name="Blaby-Haas C.E."/>
            <person name="Helliwell K.E."/>
            <person name="Chan C."/>
            <person name="Marriage T."/>
            <person name="Bhattacharya D."/>
            <person name="Klein A.S."/>
            <person name="Badis Y."/>
            <person name="Brodie J."/>
            <person name="Cao Y."/>
            <person name="Collen J."/>
            <person name="Dittami S.M."/>
            <person name="Gachon C.M."/>
            <person name="Green B.R."/>
            <person name="Karpowicz S."/>
            <person name="Kim J.W."/>
            <person name="Kudahl U."/>
            <person name="Lin S."/>
            <person name="Michel G."/>
            <person name="Mittag M."/>
            <person name="Olson B.J."/>
            <person name="Pangilinan J."/>
            <person name="Peng Y."/>
            <person name="Qiu H."/>
            <person name="Shu S."/>
            <person name="Singer J.T."/>
            <person name="Smith A.G."/>
            <person name="Sprecher B.N."/>
            <person name="Wagner V."/>
            <person name="Wang W."/>
            <person name="Wang Z.-Y."/>
            <person name="Yan J."/>
            <person name="Yarish C."/>
            <person name="Zoeuner-Riek S."/>
            <person name="Zhuang Y."/>
            <person name="Zou Y."/>
            <person name="Lindquist E.A."/>
            <person name="Grimwood J."/>
            <person name="Barry K."/>
            <person name="Rokhsar D.S."/>
            <person name="Schmutz J."/>
            <person name="Stiller J.W."/>
            <person name="Grossman A.R."/>
            <person name="Prochnik S.E."/>
        </authorList>
    </citation>
    <scope>NUCLEOTIDE SEQUENCE [LARGE SCALE GENOMIC DNA]</scope>
    <source>
        <strain evidence="3">4086291</strain>
    </source>
</reference>
<feature type="domain" description="Protein kinase" evidence="2">
    <location>
        <begin position="108"/>
        <end position="353"/>
    </location>
</feature>
<dbReference type="Pfam" id="PF00069">
    <property type="entry name" value="Pkinase"/>
    <property type="match status" value="1"/>
</dbReference>
<dbReference type="InterPro" id="IPR008271">
    <property type="entry name" value="Ser/Thr_kinase_AS"/>
</dbReference>
<dbReference type="PROSITE" id="PS00108">
    <property type="entry name" value="PROTEIN_KINASE_ST"/>
    <property type="match status" value="1"/>
</dbReference>
<dbReference type="Gene3D" id="1.10.510.10">
    <property type="entry name" value="Transferase(Phosphotransferase) domain 1"/>
    <property type="match status" value="1"/>
</dbReference>
<protein>
    <recommendedName>
        <fullName evidence="2">Protein kinase domain-containing protein</fullName>
    </recommendedName>
</protein>